<dbReference type="PROSITE" id="PS51379">
    <property type="entry name" value="4FE4S_FER_2"/>
    <property type="match status" value="2"/>
</dbReference>
<dbReference type="SUPFAM" id="SSF54862">
    <property type="entry name" value="4Fe-4S ferredoxins"/>
    <property type="match status" value="1"/>
</dbReference>
<dbReference type="GO" id="GO:0016491">
    <property type="term" value="F:oxidoreductase activity"/>
    <property type="evidence" value="ECO:0007669"/>
    <property type="project" value="UniProtKB-KW"/>
</dbReference>
<organism evidence="7 8">
    <name type="scientific">Anaerostipes butyraticus</name>
    <dbReference type="NCBI Taxonomy" id="645466"/>
    <lineage>
        <taxon>Bacteria</taxon>
        <taxon>Bacillati</taxon>
        <taxon>Bacillota</taxon>
        <taxon>Clostridia</taxon>
        <taxon>Lachnospirales</taxon>
        <taxon>Lachnospiraceae</taxon>
        <taxon>Anaerostipes</taxon>
    </lineage>
</organism>
<feature type="domain" description="4Fe-4S ferredoxin-type" evidence="6">
    <location>
        <begin position="41"/>
        <end position="70"/>
    </location>
</feature>
<dbReference type="GO" id="GO:0046872">
    <property type="term" value="F:metal ion binding"/>
    <property type="evidence" value="ECO:0007669"/>
    <property type="project" value="UniProtKB-KW"/>
</dbReference>
<evidence type="ECO:0000256" key="5">
    <source>
        <dbReference type="ARBA" id="ARBA00023014"/>
    </source>
</evidence>
<name>A0A916VCE6_9FIRM</name>
<dbReference type="InterPro" id="IPR000415">
    <property type="entry name" value="Nitroreductase-like"/>
</dbReference>
<dbReference type="EMBL" id="BLYI01000024">
    <property type="protein sequence ID" value="GFO84610.1"/>
    <property type="molecule type" value="Genomic_DNA"/>
</dbReference>
<evidence type="ECO:0000256" key="1">
    <source>
        <dbReference type="ARBA" id="ARBA00007118"/>
    </source>
</evidence>
<evidence type="ECO:0000256" key="2">
    <source>
        <dbReference type="ARBA" id="ARBA00022723"/>
    </source>
</evidence>
<comment type="caution">
    <text evidence="7">The sequence shown here is derived from an EMBL/GenBank/DDBJ whole genome shotgun (WGS) entry which is preliminary data.</text>
</comment>
<dbReference type="Pfam" id="PF00881">
    <property type="entry name" value="Nitroreductase"/>
    <property type="match status" value="1"/>
</dbReference>
<dbReference type="RefSeq" id="WP_201310331.1">
    <property type="nucleotide sequence ID" value="NZ_BLYI01000024.1"/>
</dbReference>
<comment type="similarity">
    <text evidence="1">Belongs to the nitroreductase family.</text>
</comment>
<evidence type="ECO:0000259" key="6">
    <source>
        <dbReference type="PROSITE" id="PS51379"/>
    </source>
</evidence>
<reference evidence="7" key="1">
    <citation type="submission" date="2020-06" db="EMBL/GenBank/DDBJ databases">
        <title>Characterization of fructooligosaccharide metabolism and fructooligosaccharide-degrading enzymes in human commensal butyrate producers.</title>
        <authorList>
            <person name="Tanno H."/>
            <person name="Fujii T."/>
            <person name="Hirano K."/>
            <person name="Maeno S."/>
            <person name="Tonozuka T."/>
            <person name="Sakamoto M."/>
            <person name="Ohkuma M."/>
            <person name="Tochio T."/>
            <person name="Endo A."/>
        </authorList>
    </citation>
    <scope>NUCLEOTIDE SEQUENCE</scope>
    <source>
        <strain evidence="7">JCM 17466</strain>
    </source>
</reference>
<keyword evidence="8" id="KW-1185">Reference proteome</keyword>
<dbReference type="SUPFAM" id="SSF55469">
    <property type="entry name" value="FMN-dependent nitroreductase-like"/>
    <property type="match status" value="1"/>
</dbReference>
<dbReference type="PROSITE" id="PS00198">
    <property type="entry name" value="4FE4S_FER_1"/>
    <property type="match status" value="2"/>
</dbReference>
<evidence type="ECO:0000256" key="3">
    <source>
        <dbReference type="ARBA" id="ARBA00023002"/>
    </source>
</evidence>
<evidence type="ECO:0000313" key="8">
    <source>
        <dbReference type="Proteomes" id="UP000613208"/>
    </source>
</evidence>
<keyword evidence="2" id="KW-0479">Metal-binding</keyword>
<dbReference type="AlphaFoldDB" id="A0A916VCE6"/>
<dbReference type="Gene3D" id="3.40.109.10">
    <property type="entry name" value="NADH Oxidase"/>
    <property type="match status" value="1"/>
</dbReference>
<evidence type="ECO:0000256" key="4">
    <source>
        <dbReference type="ARBA" id="ARBA00023004"/>
    </source>
</evidence>
<dbReference type="InterPro" id="IPR017896">
    <property type="entry name" value="4Fe4S_Fe-S-bd"/>
</dbReference>
<protein>
    <submittedName>
        <fullName evidence="7">Nitroreductase</fullName>
    </submittedName>
</protein>
<dbReference type="InterPro" id="IPR017900">
    <property type="entry name" value="4Fe4S_Fe_S_CS"/>
</dbReference>
<accession>A0A916VCE6</accession>
<evidence type="ECO:0000313" key="7">
    <source>
        <dbReference type="EMBL" id="GFO84610.1"/>
    </source>
</evidence>
<feature type="domain" description="4Fe-4S ferredoxin-type" evidence="6">
    <location>
        <begin position="5"/>
        <end position="34"/>
    </location>
</feature>
<dbReference type="Gene3D" id="3.30.70.20">
    <property type="match status" value="1"/>
</dbReference>
<sequence length="285" mass="32391">MENLANLTINRDQCIGCGKCIRTCPSGIFYLDEQKKAAHIEIKEFGWDGCWKCQHCLAVCPEGAISVLGKRPENSLLPPDKNKSGPVIDRLIANRRSHRRFVKKNVDPSLIRHILEVLQNAPNGGNKSQVEYTLIDDIEQMDIFRKLVYQRMDQLAEQGIYAESFDETSYRQLKEAEKTVRPDMLFCSAPHLLIPHAPAGRGCWQQDTDIACAYFELLCSAHGLGAVIMSYPVEVLKLMPDLREMLEIPENHYFGMMAGFGFPEISYARGVQKEDELKVHRLCFT</sequence>
<dbReference type="Pfam" id="PF12838">
    <property type="entry name" value="Fer4_7"/>
    <property type="match status" value="1"/>
</dbReference>
<keyword evidence="5" id="KW-0411">Iron-sulfur</keyword>
<gene>
    <name evidence="7" type="ORF">ANBU17_09570</name>
</gene>
<dbReference type="PANTHER" id="PTHR43673">
    <property type="entry name" value="NAD(P)H NITROREDUCTASE YDGI-RELATED"/>
    <property type="match status" value="1"/>
</dbReference>
<keyword evidence="3" id="KW-0560">Oxidoreductase</keyword>
<keyword evidence="4" id="KW-0408">Iron</keyword>
<dbReference type="GO" id="GO:0051536">
    <property type="term" value="F:iron-sulfur cluster binding"/>
    <property type="evidence" value="ECO:0007669"/>
    <property type="project" value="UniProtKB-KW"/>
</dbReference>
<dbReference type="InterPro" id="IPR029479">
    <property type="entry name" value="Nitroreductase"/>
</dbReference>
<proteinExistence type="inferred from homology"/>
<dbReference type="Proteomes" id="UP000613208">
    <property type="component" value="Unassembled WGS sequence"/>
</dbReference>
<dbReference type="PANTHER" id="PTHR43673:SF10">
    <property type="entry name" value="NADH DEHYDROGENASE_NAD(P)H NITROREDUCTASE XCC3605-RELATED"/>
    <property type="match status" value="1"/>
</dbReference>